<evidence type="ECO:0000256" key="5">
    <source>
        <dbReference type="ARBA" id="ARBA00023136"/>
    </source>
</evidence>
<keyword evidence="4" id="KW-0808">Transferase</keyword>
<dbReference type="Pfam" id="PF03279">
    <property type="entry name" value="Lip_A_acyltrans"/>
    <property type="match status" value="1"/>
</dbReference>
<gene>
    <name evidence="8" type="ORF">GCM10008942_05430</name>
</gene>
<dbReference type="PANTHER" id="PTHR30606:SF10">
    <property type="entry name" value="PHOSPHATIDYLINOSITOL MANNOSIDE ACYLTRANSFERASE"/>
    <property type="match status" value="1"/>
</dbReference>
<name>A0ABN1E5Z6_9PROT</name>
<comment type="subcellular location">
    <subcellularLocation>
        <location evidence="1">Cell inner membrane</location>
    </subcellularLocation>
</comment>
<accession>A0ABN1E5Z6</accession>
<dbReference type="PIRSF" id="PIRSF026649">
    <property type="entry name" value="MsbB"/>
    <property type="match status" value="1"/>
</dbReference>
<keyword evidence="3" id="KW-0997">Cell inner membrane</keyword>
<sequence length="312" mass="34359">MKAPEALSLGKKIRFLGEAAPFFVFMALFRALGIDVASAVGGFLGRHIYSRLPAGHVARQNLKQAYPDKSPEEIDAIVLKVCENLGRVVGEYPHLDKLSVGPGGRIEVEGAEHGYDAVARNKGVMLISGHFANWEVLVLTGNKLGYEGGFVYRPPNNPYVANWISRQRGKLGPTEQITKGAKGTRRIFTLLRRGKCIYMLVDQKTYEGVGVPYFGREALTTPAPASLALKLGSALVPVACRRTEGAHFKVTIYPALEIAQQSDGDADVEALTAEITARVEAMVREDPTQWLWTHRRWTTPRDIEKMKKMGLA</sequence>
<keyword evidence="2" id="KW-1003">Cell membrane</keyword>
<evidence type="ECO:0000313" key="8">
    <source>
        <dbReference type="EMBL" id="GAA0559861.1"/>
    </source>
</evidence>
<feature type="transmembrane region" description="Helical" evidence="7">
    <location>
        <begin position="20"/>
        <end position="44"/>
    </location>
</feature>
<evidence type="ECO:0000256" key="3">
    <source>
        <dbReference type="ARBA" id="ARBA00022519"/>
    </source>
</evidence>
<keyword evidence="5 7" id="KW-0472">Membrane</keyword>
<evidence type="ECO:0000313" key="9">
    <source>
        <dbReference type="Proteomes" id="UP001499951"/>
    </source>
</evidence>
<dbReference type="Proteomes" id="UP001499951">
    <property type="component" value="Unassembled WGS sequence"/>
</dbReference>
<dbReference type="EMBL" id="BAAADD010000001">
    <property type="protein sequence ID" value="GAA0559861.1"/>
    <property type="molecule type" value="Genomic_DNA"/>
</dbReference>
<organism evidence="8 9">
    <name type="scientific">Rhizomicrobium electricum</name>
    <dbReference type="NCBI Taxonomy" id="480070"/>
    <lineage>
        <taxon>Bacteria</taxon>
        <taxon>Pseudomonadati</taxon>
        <taxon>Pseudomonadota</taxon>
        <taxon>Alphaproteobacteria</taxon>
        <taxon>Micropepsales</taxon>
        <taxon>Micropepsaceae</taxon>
        <taxon>Rhizomicrobium</taxon>
    </lineage>
</organism>
<keyword evidence="9" id="KW-1185">Reference proteome</keyword>
<dbReference type="CDD" id="cd07984">
    <property type="entry name" value="LPLAT_LABLAT-like"/>
    <property type="match status" value="1"/>
</dbReference>
<evidence type="ECO:0000256" key="2">
    <source>
        <dbReference type="ARBA" id="ARBA00022475"/>
    </source>
</evidence>
<evidence type="ECO:0000256" key="6">
    <source>
        <dbReference type="ARBA" id="ARBA00023315"/>
    </source>
</evidence>
<dbReference type="GO" id="GO:0016746">
    <property type="term" value="F:acyltransferase activity"/>
    <property type="evidence" value="ECO:0007669"/>
    <property type="project" value="UniProtKB-KW"/>
</dbReference>
<protein>
    <submittedName>
        <fullName evidence="8">Lipid A biosynthesis lauroyl acyltransferase</fullName>
    </submittedName>
</protein>
<keyword evidence="7" id="KW-0812">Transmembrane</keyword>
<evidence type="ECO:0000256" key="1">
    <source>
        <dbReference type="ARBA" id="ARBA00004533"/>
    </source>
</evidence>
<proteinExistence type="predicted"/>
<evidence type="ECO:0000256" key="4">
    <source>
        <dbReference type="ARBA" id="ARBA00022679"/>
    </source>
</evidence>
<comment type="caution">
    <text evidence="8">The sequence shown here is derived from an EMBL/GenBank/DDBJ whole genome shotgun (WGS) entry which is preliminary data.</text>
</comment>
<dbReference type="PANTHER" id="PTHR30606">
    <property type="entry name" value="LIPID A BIOSYNTHESIS LAUROYL ACYLTRANSFERASE"/>
    <property type="match status" value="1"/>
</dbReference>
<dbReference type="InterPro" id="IPR004960">
    <property type="entry name" value="LipA_acyltrans"/>
</dbReference>
<keyword evidence="6 8" id="KW-0012">Acyltransferase</keyword>
<keyword evidence="7" id="KW-1133">Transmembrane helix</keyword>
<dbReference type="RefSeq" id="WP_166931450.1">
    <property type="nucleotide sequence ID" value="NZ_BAAADD010000001.1"/>
</dbReference>
<reference evidence="8 9" key="1">
    <citation type="journal article" date="2019" name="Int. J. Syst. Evol. Microbiol.">
        <title>The Global Catalogue of Microorganisms (GCM) 10K type strain sequencing project: providing services to taxonomists for standard genome sequencing and annotation.</title>
        <authorList>
            <consortium name="The Broad Institute Genomics Platform"/>
            <consortium name="The Broad Institute Genome Sequencing Center for Infectious Disease"/>
            <person name="Wu L."/>
            <person name="Ma J."/>
        </authorList>
    </citation>
    <scope>NUCLEOTIDE SEQUENCE [LARGE SCALE GENOMIC DNA]</scope>
    <source>
        <strain evidence="8 9">JCM 15089</strain>
    </source>
</reference>
<evidence type="ECO:0000256" key="7">
    <source>
        <dbReference type="SAM" id="Phobius"/>
    </source>
</evidence>